<dbReference type="OrthoDB" id="2020436at2759"/>
<organism evidence="12 13">
    <name type="scientific">Hydnum rufescens UP504</name>
    <dbReference type="NCBI Taxonomy" id="1448309"/>
    <lineage>
        <taxon>Eukaryota</taxon>
        <taxon>Fungi</taxon>
        <taxon>Dikarya</taxon>
        <taxon>Basidiomycota</taxon>
        <taxon>Agaricomycotina</taxon>
        <taxon>Agaricomycetes</taxon>
        <taxon>Cantharellales</taxon>
        <taxon>Hydnaceae</taxon>
        <taxon>Hydnum</taxon>
    </lineage>
</organism>
<dbReference type="GO" id="GO:0015940">
    <property type="term" value="P:pantothenate biosynthetic process"/>
    <property type="evidence" value="ECO:0007669"/>
    <property type="project" value="UniProtKB-KW"/>
</dbReference>
<keyword evidence="8" id="KW-0067">ATP-binding</keyword>
<evidence type="ECO:0000256" key="8">
    <source>
        <dbReference type="ARBA" id="ARBA00022840"/>
    </source>
</evidence>
<keyword evidence="5" id="KW-0436">Ligase</keyword>
<keyword evidence="6" id="KW-0566">Pantothenate biosynthesis</keyword>
<evidence type="ECO:0000256" key="6">
    <source>
        <dbReference type="ARBA" id="ARBA00022655"/>
    </source>
</evidence>
<dbReference type="PANTHER" id="PTHR21299:SF1">
    <property type="entry name" value="PANTOATE--BETA-ALANINE LIGASE"/>
    <property type="match status" value="1"/>
</dbReference>
<dbReference type="SUPFAM" id="SSF52374">
    <property type="entry name" value="Nucleotidylyl transferase"/>
    <property type="match status" value="1"/>
</dbReference>
<dbReference type="InterPro" id="IPR003721">
    <property type="entry name" value="Pantoate_ligase"/>
</dbReference>
<dbReference type="EC" id="6.3.2.1" evidence="3"/>
<proteinExistence type="inferred from homology"/>
<gene>
    <name evidence="12" type="ORF">BS47DRAFT_1344906</name>
</gene>
<evidence type="ECO:0000313" key="12">
    <source>
        <dbReference type="EMBL" id="KAF9512816.1"/>
    </source>
</evidence>
<comment type="caution">
    <text evidence="12">The sequence shown here is derived from an EMBL/GenBank/DDBJ whole genome shotgun (WGS) entry which is preliminary data.</text>
</comment>
<evidence type="ECO:0000313" key="13">
    <source>
        <dbReference type="Proteomes" id="UP000886523"/>
    </source>
</evidence>
<dbReference type="GO" id="GO:0004592">
    <property type="term" value="F:pantoate-beta-alanine ligase activity"/>
    <property type="evidence" value="ECO:0007669"/>
    <property type="project" value="UniProtKB-EC"/>
</dbReference>
<comment type="similarity">
    <text evidence="2">Belongs to the pantothenate synthetase family.</text>
</comment>
<dbReference type="HAMAP" id="MF_00158">
    <property type="entry name" value="PanC"/>
    <property type="match status" value="1"/>
</dbReference>
<evidence type="ECO:0000256" key="7">
    <source>
        <dbReference type="ARBA" id="ARBA00022741"/>
    </source>
</evidence>
<dbReference type="NCBIfam" id="TIGR00018">
    <property type="entry name" value="panC"/>
    <property type="match status" value="1"/>
</dbReference>
<evidence type="ECO:0000256" key="2">
    <source>
        <dbReference type="ARBA" id="ARBA00009256"/>
    </source>
</evidence>
<protein>
    <recommendedName>
        <fullName evidence="4">Pantoate--beta-alanine ligase</fullName>
        <ecNumber evidence="3">6.3.2.1</ecNumber>
    </recommendedName>
    <alternativeName>
        <fullName evidence="10">Pantoate-activating enzyme</fullName>
    </alternativeName>
    <alternativeName>
        <fullName evidence="9">Pantothenate synthetase</fullName>
    </alternativeName>
</protein>
<dbReference type="EMBL" id="MU128981">
    <property type="protein sequence ID" value="KAF9512816.1"/>
    <property type="molecule type" value="Genomic_DNA"/>
</dbReference>
<dbReference type="GO" id="GO:0005524">
    <property type="term" value="F:ATP binding"/>
    <property type="evidence" value="ECO:0007669"/>
    <property type="project" value="UniProtKB-KW"/>
</dbReference>
<evidence type="ECO:0000256" key="10">
    <source>
        <dbReference type="ARBA" id="ARBA00032806"/>
    </source>
</evidence>
<sequence length="292" mass="32469">MGALHDGHIELVQRSLTHNDITVVSIFVNPAQFAPHEDLSTYPITFDSDMAMLEKVSVAQIPQKSCVVFLPSVSDMYPSGIVQDVEEQKGTFIEVKGYGHQMEGKSRPTFFRGVATVVTKLFNVVQPNRAYFGQKDIQQALLLRRLVRDLLMSFPSPENLVIVPTLRSSIDGLALSSRNVYLTNVERKFAGALFEALEAGRAIWNNQDGRSRDEVVAAATTVIRMRAEEAERQGIQMTLDYIEMNDPDSFDVVDWLSTHRARPVILSGALKIGRTRLIDNLLCGDSGDIISS</sequence>
<dbReference type="Gene3D" id="3.40.50.620">
    <property type="entry name" value="HUPs"/>
    <property type="match status" value="1"/>
</dbReference>
<evidence type="ECO:0000256" key="3">
    <source>
        <dbReference type="ARBA" id="ARBA00012219"/>
    </source>
</evidence>
<dbReference type="AlphaFoldDB" id="A0A9P6AVN9"/>
<evidence type="ECO:0000256" key="1">
    <source>
        <dbReference type="ARBA" id="ARBA00004990"/>
    </source>
</evidence>
<evidence type="ECO:0000256" key="9">
    <source>
        <dbReference type="ARBA" id="ARBA00029902"/>
    </source>
</evidence>
<evidence type="ECO:0000256" key="5">
    <source>
        <dbReference type="ARBA" id="ARBA00022598"/>
    </source>
</evidence>
<comment type="catalytic activity">
    <reaction evidence="11">
        <text>(R)-pantoate + beta-alanine + ATP = (R)-pantothenate + AMP + diphosphate + H(+)</text>
        <dbReference type="Rhea" id="RHEA:10912"/>
        <dbReference type="ChEBI" id="CHEBI:15378"/>
        <dbReference type="ChEBI" id="CHEBI:15980"/>
        <dbReference type="ChEBI" id="CHEBI:29032"/>
        <dbReference type="ChEBI" id="CHEBI:30616"/>
        <dbReference type="ChEBI" id="CHEBI:33019"/>
        <dbReference type="ChEBI" id="CHEBI:57966"/>
        <dbReference type="ChEBI" id="CHEBI:456215"/>
        <dbReference type="EC" id="6.3.2.1"/>
    </reaction>
</comment>
<accession>A0A9P6AVN9</accession>
<dbReference type="Pfam" id="PF02569">
    <property type="entry name" value="Pantoate_ligase"/>
    <property type="match status" value="1"/>
</dbReference>
<name>A0A9P6AVN9_9AGAM</name>
<dbReference type="Proteomes" id="UP000886523">
    <property type="component" value="Unassembled WGS sequence"/>
</dbReference>
<keyword evidence="7" id="KW-0547">Nucleotide-binding</keyword>
<evidence type="ECO:0000256" key="11">
    <source>
        <dbReference type="ARBA" id="ARBA00048258"/>
    </source>
</evidence>
<dbReference type="InterPro" id="IPR014729">
    <property type="entry name" value="Rossmann-like_a/b/a_fold"/>
</dbReference>
<dbReference type="PANTHER" id="PTHR21299">
    <property type="entry name" value="CYTIDYLATE KINASE/PANTOATE-BETA-ALANINE LIGASE"/>
    <property type="match status" value="1"/>
</dbReference>
<evidence type="ECO:0000256" key="4">
    <source>
        <dbReference type="ARBA" id="ARBA00015647"/>
    </source>
</evidence>
<dbReference type="InterPro" id="IPR042176">
    <property type="entry name" value="Pantoate_ligase_C"/>
</dbReference>
<comment type="pathway">
    <text evidence="1">Cofactor biosynthesis; (R)-pantothenate biosynthesis; (R)-pantothenate from (R)-pantoate and beta-alanine: step 1/1.</text>
</comment>
<keyword evidence="13" id="KW-1185">Reference proteome</keyword>
<dbReference type="Gene3D" id="3.30.1300.10">
    <property type="entry name" value="Pantoate-beta-alanine ligase, C-terminal domain"/>
    <property type="match status" value="1"/>
</dbReference>
<reference evidence="12" key="1">
    <citation type="journal article" date="2020" name="Nat. Commun.">
        <title>Large-scale genome sequencing of mycorrhizal fungi provides insights into the early evolution of symbiotic traits.</title>
        <authorList>
            <person name="Miyauchi S."/>
            <person name="Kiss E."/>
            <person name="Kuo A."/>
            <person name="Drula E."/>
            <person name="Kohler A."/>
            <person name="Sanchez-Garcia M."/>
            <person name="Morin E."/>
            <person name="Andreopoulos B."/>
            <person name="Barry K.W."/>
            <person name="Bonito G."/>
            <person name="Buee M."/>
            <person name="Carver A."/>
            <person name="Chen C."/>
            <person name="Cichocki N."/>
            <person name="Clum A."/>
            <person name="Culley D."/>
            <person name="Crous P.W."/>
            <person name="Fauchery L."/>
            <person name="Girlanda M."/>
            <person name="Hayes R.D."/>
            <person name="Keri Z."/>
            <person name="LaButti K."/>
            <person name="Lipzen A."/>
            <person name="Lombard V."/>
            <person name="Magnuson J."/>
            <person name="Maillard F."/>
            <person name="Murat C."/>
            <person name="Nolan M."/>
            <person name="Ohm R.A."/>
            <person name="Pangilinan J."/>
            <person name="Pereira M.F."/>
            <person name="Perotto S."/>
            <person name="Peter M."/>
            <person name="Pfister S."/>
            <person name="Riley R."/>
            <person name="Sitrit Y."/>
            <person name="Stielow J.B."/>
            <person name="Szollosi G."/>
            <person name="Zifcakova L."/>
            <person name="Stursova M."/>
            <person name="Spatafora J.W."/>
            <person name="Tedersoo L."/>
            <person name="Vaario L.M."/>
            <person name="Yamada A."/>
            <person name="Yan M."/>
            <person name="Wang P."/>
            <person name="Xu J."/>
            <person name="Bruns T."/>
            <person name="Baldrian P."/>
            <person name="Vilgalys R."/>
            <person name="Dunand C."/>
            <person name="Henrissat B."/>
            <person name="Grigoriev I.V."/>
            <person name="Hibbett D."/>
            <person name="Nagy L.G."/>
            <person name="Martin F.M."/>
        </authorList>
    </citation>
    <scope>NUCLEOTIDE SEQUENCE</scope>
    <source>
        <strain evidence="12">UP504</strain>
    </source>
</reference>